<accession>A0A1C5A9C3</accession>
<reference evidence="2" key="1">
    <citation type="submission" date="2016-06" db="EMBL/GenBank/DDBJ databases">
        <authorList>
            <person name="Varghese N."/>
            <person name="Submissions Spin"/>
        </authorList>
    </citation>
    <scope>NUCLEOTIDE SEQUENCE [LARGE SCALE GENOMIC DNA]</scope>
    <source>
        <strain evidence="2">DSM 43168</strain>
    </source>
</reference>
<sequence length="58" mass="6396">MTAPLPPDVRGLIADLVDPDPCSFDHHGYCQAHAWFETDPPCPHERAKKLLADQGEVS</sequence>
<protein>
    <submittedName>
        <fullName evidence="1">Uncharacterized protein</fullName>
    </submittedName>
</protein>
<keyword evidence="2" id="KW-1185">Reference proteome</keyword>
<dbReference type="Proteomes" id="UP000183585">
    <property type="component" value="Unassembled WGS sequence"/>
</dbReference>
<organism evidence="1 2">
    <name type="scientific">Micromonospora carbonacea</name>
    <dbReference type="NCBI Taxonomy" id="47853"/>
    <lineage>
        <taxon>Bacteria</taxon>
        <taxon>Bacillati</taxon>
        <taxon>Actinomycetota</taxon>
        <taxon>Actinomycetes</taxon>
        <taxon>Micromonosporales</taxon>
        <taxon>Micromonosporaceae</taxon>
        <taxon>Micromonospora</taxon>
    </lineage>
</organism>
<gene>
    <name evidence="1" type="ORF">GA0070563_1127</name>
</gene>
<dbReference type="AlphaFoldDB" id="A0A1C5A9C3"/>
<dbReference type="EMBL" id="FMCT01000012">
    <property type="protein sequence ID" value="SCF41852.1"/>
    <property type="molecule type" value="Genomic_DNA"/>
</dbReference>
<name>A0A1C5A9C3_9ACTN</name>
<evidence type="ECO:0000313" key="2">
    <source>
        <dbReference type="Proteomes" id="UP000183585"/>
    </source>
</evidence>
<dbReference type="RefSeq" id="WP_176734968.1">
    <property type="nucleotide sequence ID" value="NZ_FMCT01000012.1"/>
</dbReference>
<proteinExistence type="predicted"/>
<evidence type="ECO:0000313" key="1">
    <source>
        <dbReference type="EMBL" id="SCF41852.1"/>
    </source>
</evidence>